<gene>
    <name evidence="1" type="ORF">POPTR_014G192100v4</name>
</gene>
<sequence length="93" mass="10913">MEGSMRALGLQGLRRIPFLRWRSRNSSTGSAVTLVSVKRRLPFCRHGGSSFLMQLFWKFRTQWKQAFRWQRSSAQCSYDLYSYSLNFDDGPLP</sequence>
<organism evidence="1 2">
    <name type="scientific">Populus trichocarpa</name>
    <name type="common">Western balsam poplar</name>
    <name type="synonym">Populus balsamifera subsp. trichocarpa</name>
    <dbReference type="NCBI Taxonomy" id="3694"/>
    <lineage>
        <taxon>Eukaryota</taxon>
        <taxon>Viridiplantae</taxon>
        <taxon>Streptophyta</taxon>
        <taxon>Embryophyta</taxon>
        <taxon>Tracheophyta</taxon>
        <taxon>Spermatophyta</taxon>
        <taxon>Magnoliopsida</taxon>
        <taxon>eudicotyledons</taxon>
        <taxon>Gunneridae</taxon>
        <taxon>Pentapetalae</taxon>
        <taxon>rosids</taxon>
        <taxon>fabids</taxon>
        <taxon>Malpighiales</taxon>
        <taxon>Salicaceae</taxon>
        <taxon>Saliceae</taxon>
        <taxon>Populus</taxon>
    </lineage>
</organism>
<proteinExistence type="predicted"/>
<dbReference type="EMBL" id="CM009303">
    <property type="protein sequence ID" value="KAI9382858.1"/>
    <property type="molecule type" value="Genomic_DNA"/>
</dbReference>
<dbReference type="Proteomes" id="UP000006729">
    <property type="component" value="Chromosome 14"/>
</dbReference>
<evidence type="ECO:0000313" key="1">
    <source>
        <dbReference type="EMBL" id="KAI9382858.1"/>
    </source>
</evidence>
<accession>A0ACC0S024</accession>
<name>A0ACC0S024_POPTR</name>
<reference evidence="1 2" key="1">
    <citation type="journal article" date="2006" name="Science">
        <title>The genome of black cottonwood, Populus trichocarpa (Torr. &amp; Gray).</title>
        <authorList>
            <person name="Tuskan G.A."/>
            <person name="Difazio S."/>
            <person name="Jansson S."/>
            <person name="Bohlmann J."/>
            <person name="Grigoriev I."/>
            <person name="Hellsten U."/>
            <person name="Putnam N."/>
            <person name="Ralph S."/>
            <person name="Rombauts S."/>
            <person name="Salamov A."/>
            <person name="Schein J."/>
            <person name="Sterck L."/>
            <person name="Aerts A."/>
            <person name="Bhalerao R.R."/>
            <person name="Bhalerao R.P."/>
            <person name="Blaudez D."/>
            <person name="Boerjan W."/>
            <person name="Brun A."/>
            <person name="Brunner A."/>
            <person name="Busov V."/>
            <person name="Campbell M."/>
            <person name="Carlson J."/>
            <person name="Chalot M."/>
            <person name="Chapman J."/>
            <person name="Chen G.L."/>
            <person name="Cooper D."/>
            <person name="Coutinho P.M."/>
            <person name="Couturier J."/>
            <person name="Covert S."/>
            <person name="Cronk Q."/>
            <person name="Cunningham R."/>
            <person name="Davis J."/>
            <person name="Degroeve S."/>
            <person name="Dejardin A."/>
            <person name="Depamphilis C."/>
            <person name="Detter J."/>
            <person name="Dirks B."/>
            <person name="Dubchak I."/>
            <person name="Duplessis S."/>
            <person name="Ehlting J."/>
            <person name="Ellis B."/>
            <person name="Gendler K."/>
            <person name="Goodstein D."/>
            <person name="Gribskov M."/>
            <person name="Grimwood J."/>
            <person name="Groover A."/>
            <person name="Gunter L."/>
            <person name="Hamberger B."/>
            <person name="Heinze B."/>
            <person name="Helariutta Y."/>
            <person name="Henrissat B."/>
            <person name="Holligan D."/>
            <person name="Holt R."/>
            <person name="Huang W."/>
            <person name="Islam-Faridi N."/>
            <person name="Jones S."/>
            <person name="Jones-Rhoades M."/>
            <person name="Jorgensen R."/>
            <person name="Joshi C."/>
            <person name="Kangasjarvi J."/>
            <person name="Karlsson J."/>
            <person name="Kelleher C."/>
            <person name="Kirkpatrick R."/>
            <person name="Kirst M."/>
            <person name="Kohler A."/>
            <person name="Kalluri U."/>
            <person name="Larimer F."/>
            <person name="Leebens-Mack J."/>
            <person name="Leple J.C."/>
            <person name="Locascio P."/>
            <person name="Lou Y."/>
            <person name="Lucas S."/>
            <person name="Martin F."/>
            <person name="Montanini B."/>
            <person name="Napoli C."/>
            <person name="Nelson D.R."/>
            <person name="Nelson C."/>
            <person name="Nieminen K."/>
            <person name="Nilsson O."/>
            <person name="Pereda V."/>
            <person name="Peter G."/>
            <person name="Philippe R."/>
            <person name="Pilate G."/>
            <person name="Poliakov A."/>
            <person name="Razumovskaya J."/>
            <person name="Richardson P."/>
            <person name="Rinaldi C."/>
            <person name="Ritland K."/>
            <person name="Rouze P."/>
            <person name="Ryaboy D."/>
            <person name="Schmutz J."/>
            <person name="Schrader J."/>
            <person name="Segerman B."/>
            <person name="Shin H."/>
            <person name="Siddiqui A."/>
            <person name="Sterky F."/>
            <person name="Terry A."/>
            <person name="Tsai C.J."/>
            <person name="Uberbacher E."/>
            <person name="Unneberg P."/>
            <person name="Vahala J."/>
            <person name="Wall K."/>
            <person name="Wessler S."/>
            <person name="Yang G."/>
            <person name="Yin T."/>
            <person name="Douglas C."/>
            <person name="Marra M."/>
            <person name="Sandberg G."/>
            <person name="Van de Peer Y."/>
            <person name="Rokhsar D."/>
        </authorList>
    </citation>
    <scope>NUCLEOTIDE SEQUENCE [LARGE SCALE GENOMIC DNA]</scope>
    <source>
        <strain evidence="2">cv. Nisqually</strain>
    </source>
</reference>
<protein>
    <submittedName>
        <fullName evidence="1">Uncharacterized protein</fullName>
    </submittedName>
</protein>
<evidence type="ECO:0000313" key="2">
    <source>
        <dbReference type="Proteomes" id="UP000006729"/>
    </source>
</evidence>
<comment type="caution">
    <text evidence="1">The sequence shown here is derived from an EMBL/GenBank/DDBJ whole genome shotgun (WGS) entry which is preliminary data.</text>
</comment>
<keyword evidence="2" id="KW-1185">Reference proteome</keyword>